<dbReference type="PANTHER" id="PTHR45436:SF5">
    <property type="entry name" value="SENSOR HISTIDINE KINASE TRCS"/>
    <property type="match status" value="1"/>
</dbReference>
<dbReference type="InterPro" id="IPR005467">
    <property type="entry name" value="His_kinase_dom"/>
</dbReference>
<organism evidence="12">
    <name type="scientific">hydrothermal vent metagenome</name>
    <dbReference type="NCBI Taxonomy" id="652676"/>
    <lineage>
        <taxon>unclassified sequences</taxon>
        <taxon>metagenomes</taxon>
        <taxon>ecological metagenomes</taxon>
    </lineage>
</organism>
<dbReference type="EMBL" id="UOFZ01000104">
    <property type="protein sequence ID" value="VAX13169.1"/>
    <property type="molecule type" value="Genomic_DNA"/>
</dbReference>
<dbReference type="EC" id="2.7.13.3" evidence="3"/>
<dbReference type="Gene3D" id="1.10.287.130">
    <property type="match status" value="1"/>
</dbReference>
<dbReference type="GO" id="GO:0005886">
    <property type="term" value="C:plasma membrane"/>
    <property type="evidence" value="ECO:0007669"/>
    <property type="project" value="TreeGrafter"/>
</dbReference>
<keyword evidence="7" id="KW-0418">Kinase</keyword>
<evidence type="ECO:0000259" key="11">
    <source>
        <dbReference type="PROSITE" id="PS50109"/>
    </source>
</evidence>
<dbReference type="InterPro" id="IPR004358">
    <property type="entry name" value="Sig_transdc_His_kin-like_C"/>
</dbReference>
<keyword evidence="5" id="KW-0808">Transferase</keyword>
<dbReference type="GO" id="GO:0000155">
    <property type="term" value="F:phosphorelay sensor kinase activity"/>
    <property type="evidence" value="ECO:0007669"/>
    <property type="project" value="InterPro"/>
</dbReference>
<dbReference type="SMART" id="SM00387">
    <property type="entry name" value="HATPase_c"/>
    <property type="match status" value="1"/>
</dbReference>
<dbReference type="SUPFAM" id="SSF55874">
    <property type="entry name" value="ATPase domain of HSP90 chaperone/DNA topoisomerase II/histidine kinase"/>
    <property type="match status" value="1"/>
</dbReference>
<comment type="catalytic activity">
    <reaction evidence="1">
        <text>ATP + protein L-histidine = ADP + protein N-phospho-L-histidine.</text>
        <dbReference type="EC" id="2.7.13.3"/>
    </reaction>
</comment>
<dbReference type="InterPro" id="IPR003594">
    <property type="entry name" value="HATPase_dom"/>
</dbReference>
<evidence type="ECO:0000256" key="9">
    <source>
        <dbReference type="ARBA" id="ARBA00023136"/>
    </source>
</evidence>
<accession>A0A3B1B4B3</accession>
<dbReference type="Gene3D" id="3.30.565.10">
    <property type="entry name" value="Histidine kinase-like ATPase, C-terminal domain"/>
    <property type="match status" value="1"/>
</dbReference>
<dbReference type="Pfam" id="PF02518">
    <property type="entry name" value="HATPase_c"/>
    <property type="match status" value="1"/>
</dbReference>
<dbReference type="InterPro" id="IPR036097">
    <property type="entry name" value="HisK_dim/P_sf"/>
</dbReference>
<dbReference type="PANTHER" id="PTHR45436">
    <property type="entry name" value="SENSOR HISTIDINE KINASE YKOH"/>
    <property type="match status" value="1"/>
</dbReference>
<dbReference type="SUPFAM" id="SSF47384">
    <property type="entry name" value="Homodimeric domain of signal transducing histidine kinase"/>
    <property type="match status" value="1"/>
</dbReference>
<evidence type="ECO:0000256" key="4">
    <source>
        <dbReference type="ARBA" id="ARBA00022553"/>
    </source>
</evidence>
<dbReference type="PROSITE" id="PS50109">
    <property type="entry name" value="HIS_KIN"/>
    <property type="match status" value="1"/>
</dbReference>
<protein>
    <recommendedName>
        <fullName evidence="3">histidine kinase</fullName>
        <ecNumber evidence="3">2.7.13.3</ecNumber>
    </recommendedName>
</protein>
<keyword evidence="4" id="KW-0597">Phosphoprotein</keyword>
<evidence type="ECO:0000256" key="6">
    <source>
        <dbReference type="ARBA" id="ARBA00022692"/>
    </source>
</evidence>
<evidence type="ECO:0000256" key="10">
    <source>
        <dbReference type="SAM" id="Phobius"/>
    </source>
</evidence>
<evidence type="ECO:0000256" key="7">
    <source>
        <dbReference type="ARBA" id="ARBA00022777"/>
    </source>
</evidence>
<evidence type="ECO:0000256" key="2">
    <source>
        <dbReference type="ARBA" id="ARBA00004370"/>
    </source>
</evidence>
<feature type="transmembrane region" description="Helical" evidence="10">
    <location>
        <begin position="162"/>
        <end position="182"/>
    </location>
</feature>
<evidence type="ECO:0000256" key="8">
    <source>
        <dbReference type="ARBA" id="ARBA00022989"/>
    </source>
</evidence>
<reference evidence="12" key="1">
    <citation type="submission" date="2018-06" db="EMBL/GenBank/DDBJ databases">
        <authorList>
            <person name="Zhirakovskaya E."/>
        </authorList>
    </citation>
    <scope>NUCLEOTIDE SEQUENCE</scope>
</reference>
<dbReference type="InterPro" id="IPR036890">
    <property type="entry name" value="HATPase_C_sf"/>
</dbReference>
<dbReference type="PRINTS" id="PR00344">
    <property type="entry name" value="BCTRLSENSOR"/>
</dbReference>
<keyword evidence="9 10" id="KW-0472">Membrane</keyword>
<name>A0A3B1B4B3_9ZZZZ</name>
<evidence type="ECO:0000256" key="3">
    <source>
        <dbReference type="ARBA" id="ARBA00012438"/>
    </source>
</evidence>
<evidence type="ECO:0000256" key="1">
    <source>
        <dbReference type="ARBA" id="ARBA00000085"/>
    </source>
</evidence>
<feature type="transmembrane region" description="Helical" evidence="10">
    <location>
        <begin position="6"/>
        <end position="29"/>
    </location>
</feature>
<keyword evidence="8 10" id="KW-1133">Transmembrane helix</keyword>
<sequence>MKVESLQLRLGLGLLLSLIAVFIILWFLISHSIRSLTEDYVLSHLQHDTETLLAKVHFDDKKKPLLDKTKLDVIYQRPFSGHYYQINQAGTPRLRSRSLWDQDLEFNTPISGQAISLHTIGPEQQPLLLYVASYIKSGARITIAVAEDLSPIEHDVERFQHYFALAALLAFLGLLTLQRWLLKYSFQPLEKLKAEVQKLERGSIDKLSQNVPTEIKPLVVEVNLLLSLMAERLQRSRNTLGDLAHALKTPLTLLRQLAEDESLSDNDHIKKTLSLQTDKMLRLISHSLKRARLAGEGPAGSTFSIHEDIAALLDTLQHMHKDKQFEFIPSETLPDRLPLDREDMLELLGNLLDNAGKWARQHIRFTLCINENKLRCTIEDDGPGVDQTNLKLLTRRGLRLDENADGHGLGLSIVKDIIHQYSGNIHFSKSGTTGGLQVSFEIPLSGRASVT</sequence>
<dbReference type="AlphaFoldDB" id="A0A3B1B4B3"/>
<keyword evidence="6 10" id="KW-0812">Transmembrane</keyword>
<proteinExistence type="predicted"/>
<comment type="subcellular location">
    <subcellularLocation>
        <location evidence="2">Membrane</location>
    </subcellularLocation>
</comment>
<dbReference type="InterPro" id="IPR050428">
    <property type="entry name" value="TCS_sensor_his_kinase"/>
</dbReference>
<evidence type="ECO:0000256" key="5">
    <source>
        <dbReference type="ARBA" id="ARBA00022679"/>
    </source>
</evidence>
<feature type="domain" description="Histidine kinase" evidence="11">
    <location>
        <begin position="242"/>
        <end position="446"/>
    </location>
</feature>
<evidence type="ECO:0000313" key="12">
    <source>
        <dbReference type="EMBL" id="VAX13169.1"/>
    </source>
</evidence>
<gene>
    <name evidence="12" type="ORF">MNBD_GAMMA24-1929</name>
</gene>